<reference evidence="2" key="1">
    <citation type="submission" date="2021-06" db="EMBL/GenBank/DDBJ databases">
        <authorList>
            <person name="Kallberg Y."/>
            <person name="Tangrot J."/>
            <person name="Rosling A."/>
        </authorList>
    </citation>
    <scope>NUCLEOTIDE SEQUENCE</scope>
    <source>
        <strain evidence="2">MT106</strain>
    </source>
</reference>
<evidence type="ECO:0000313" key="3">
    <source>
        <dbReference type="Proteomes" id="UP000789831"/>
    </source>
</evidence>
<sequence>MDMELDYENFYCQESAANVIVNDKTSHGNSDYEDDEEDEKRHQRFKNEKRSSITVNFDCVKTGLAVQSNTSCALNDTENYNSFGICKTITKQTSKTSFKSLTNAITATENISTQVMQERRKRKMFTSSDNEKTQNRLSIFSRIKFSEQVKSTAQTSILSRLGHVNSIPDNNAISLNESLTDILYPPVSKKLKVSYKQEDSFDYHADNSGSQIQVSLERIKIGIFGYSNKCSVNLDPENGTLTLFLDGEQHKVNFKINCLEQIREFFSDGIQVSIDRIKSSSRTNIELFAENLSSEYKILLFGESLRNALNTLTKYNPTDLKSSIFSEIVFILEFQNKNHVIAIDGATTLPTFVELLRKKLNSKYIEIPLIYPYSRKGKLYVDSEEDWDYCKQSAISGQAYNPFDALILRILEYLYW</sequence>
<dbReference type="AlphaFoldDB" id="A0A9N9CZX7"/>
<feature type="region of interest" description="Disordered" evidence="1">
    <location>
        <begin position="23"/>
        <end position="47"/>
    </location>
</feature>
<keyword evidence="3" id="KW-1185">Reference proteome</keyword>
<accession>A0A9N9CZX7</accession>
<dbReference type="OrthoDB" id="10414820at2759"/>
<organism evidence="2 3">
    <name type="scientific">Ambispora gerdemannii</name>
    <dbReference type="NCBI Taxonomy" id="144530"/>
    <lineage>
        <taxon>Eukaryota</taxon>
        <taxon>Fungi</taxon>
        <taxon>Fungi incertae sedis</taxon>
        <taxon>Mucoromycota</taxon>
        <taxon>Glomeromycotina</taxon>
        <taxon>Glomeromycetes</taxon>
        <taxon>Archaeosporales</taxon>
        <taxon>Ambisporaceae</taxon>
        <taxon>Ambispora</taxon>
    </lineage>
</organism>
<protein>
    <submittedName>
        <fullName evidence="2">19_t:CDS:1</fullName>
    </submittedName>
</protein>
<dbReference type="EMBL" id="CAJVPL010002834">
    <property type="protein sequence ID" value="CAG8620793.1"/>
    <property type="molecule type" value="Genomic_DNA"/>
</dbReference>
<evidence type="ECO:0000313" key="2">
    <source>
        <dbReference type="EMBL" id="CAG8620793.1"/>
    </source>
</evidence>
<proteinExistence type="predicted"/>
<name>A0A9N9CZX7_9GLOM</name>
<dbReference type="Proteomes" id="UP000789831">
    <property type="component" value="Unassembled WGS sequence"/>
</dbReference>
<gene>
    <name evidence="2" type="ORF">AGERDE_LOCUS10055</name>
</gene>
<evidence type="ECO:0000256" key="1">
    <source>
        <dbReference type="SAM" id="MobiDB-lite"/>
    </source>
</evidence>
<comment type="caution">
    <text evidence="2">The sequence shown here is derived from an EMBL/GenBank/DDBJ whole genome shotgun (WGS) entry which is preliminary data.</text>
</comment>